<dbReference type="EMBL" id="MDSL01000023">
    <property type="protein sequence ID" value="PPT98725.1"/>
    <property type="molecule type" value="Genomic_DNA"/>
</dbReference>
<evidence type="ECO:0000313" key="3">
    <source>
        <dbReference type="Proteomes" id="UP000238049"/>
    </source>
</evidence>
<protein>
    <submittedName>
        <fullName evidence="2">Uncharacterized protein</fullName>
    </submittedName>
</protein>
<evidence type="ECO:0000313" key="2">
    <source>
        <dbReference type="EMBL" id="PPT98725.1"/>
    </source>
</evidence>
<accession>A0A2S6ZZQ6</accession>
<proteinExistence type="predicted"/>
<feature type="region of interest" description="Disordered" evidence="1">
    <location>
        <begin position="67"/>
        <end position="110"/>
    </location>
</feature>
<reference evidence="2 3" key="1">
    <citation type="submission" date="2016-08" db="EMBL/GenBank/DDBJ databases">
        <title>Evolution of the type three secretion system and type three effector repertoires in Xanthomonas.</title>
        <authorList>
            <person name="Merda D."/>
            <person name="Briand M."/>
            <person name="Bosis E."/>
            <person name="Rousseau C."/>
            <person name="Portier P."/>
            <person name="Jacques M.-A."/>
            <person name="Fischer-Le Saux M."/>
        </authorList>
    </citation>
    <scope>NUCLEOTIDE SEQUENCE [LARGE SCALE GENOMIC DNA]</scope>
    <source>
        <strain evidence="2 3">CFBP 7409</strain>
    </source>
</reference>
<dbReference type="AlphaFoldDB" id="A0A2S6ZZQ6"/>
<gene>
    <name evidence="2" type="ORF">XarbCFBP7409_11955</name>
</gene>
<sequence>MSYRTDDCLKRPTISTSPCPPTVAGPYAAWMPRKVLQGRTCGVSCEGGRARALQPNRRATALHVIHPHRPIAGRDGPPAPATNAVRRDVQQRATGLPAARPPPSYGNAGGFACHAAKTSARLARSASRQSGSKVA</sequence>
<comment type="caution">
    <text evidence="2">The sequence shown here is derived from an EMBL/GenBank/DDBJ whole genome shotgun (WGS) entry which is preliminary data.</text>
</comment>
<evidence type="ECO:0000256" key="1">
    <source>
        <dbReference type="SAM" id="MobiDB-lite"/>
    </source>
</evidence>
<name>A0A2S6ZZQ6_9XANT</name>
<dbReference type="Proteomes" id="UP000238049">
    <property type="component" value="Unassembled WGS sequence"/>
</dbReference>
<organism evidence="2 3">
    <name type="scientific">Xanthomonas arboricola pv. guizotiae</name>
    <dbReference type="NCBI Taxonomy" id="487867"/>
    <lineage>
        <taxon>Bacteria</taxon>
        <taxon>Pseudomonadati</taxon>
        <taxon>Pseudomonadota</taxon>
        <taxon>Gammaproteobacteria</taxon>
        <taxon>Lysobacterales</taxon>
        <taxon>Lysobacteraceae</taxon>
        <taxon>Xanthomonas</taxon>
    </lineage>
</organism>